<evidence type="ECO:0000256" key="1">
    <source>
        <dbReference type="SAM" id="Phobius"/>
    </source>
</evidence>
<dbReference type="EMBL" id="JAUSQW010000001">
    <property type="protein sequence ID" value="MDP9800500.1"/>
    <property type="molecule type" value="Genomic_DNA"/>
</dbReference>
<keyword evidence="3" id="KW-1185">Reference proteome</keyword>
<comment type="caution">
    <text evidence="2">The sequence shown here is derived from an EMBL/GenBank/DDBJ whole genome shotgun (WGS) entry which is preliminary data.</text>
</comment>
<evidence type="ECO:0000313" key="2">
    <source>
        <dbReference type="EMBL" id="MDP9800500.1"/>
    </source>
</evidence>
<keyword evidence="1" id="KW-0812">Transmembrane</keyword>
<dbReference type="Proteomes" id="UP001235966">
    <property type="component" value="Unassembled WGS sequence"/>
</dbReference>
<evidence type="ECO:0000313" key="3">
    <source>
        <dbReference type="Proteomes" id="UP001235966"/>
    </source>
</evidence>
<name>A0ABT9N9X7_9ACTO</name>
<feature type="transmembrane region" description="Helical" evidence="1">
    <location>
        <begin position="6"/>
        <end position="25"/>
    </location>
</feature>
<sequence length="134" mass="15204">MGYLGYVVIIAVLLVGIGVLGAYVWRLRRVLSRRGSFQAVVRASGHERWHRGVAVFERFQIDWYPSRSLKFSPSRTWKRTDIDLEVHQETTSDLQVVKLNTPSGSWYMASTPVAVAAIVSWMDAAPPVEEPTDW</sequence>
<accession>A0ABT9N9X7</accession>
<evidence type="ECO:0008006" key="4">
    <source>
        <dbReference type="Google" id="ProtNLM"/>
    </source>
</evidence>
<dbReference type="Pfam" id="PF10739">
    <property type="entry name" value="DUF2550"/>
    <property type="match status" value="1"/>
</dbReference>
<protein>
    <recommendedName>
        <fullName evidence="4">DUF2550 family protein</fullName>
    </recommendedName>
</protein>
<dbReference type="RefSeq" id="WP_278057875.1">
    <property type="nucleotide sequence ID" value="NZ_CP121247.1"/>
</dbReference>
<reference evidence="2 3" key="1">
    <citation type="submission" date="2023-07" db="EMBL/GenBank/DDBJ databases">
        <title>Sequencing the genomes of 1000 actinobacteria strains.</title>
        <authorList>
            <person name="Klenk H.-P."/>
        </authorList>
    </citation>
    <scope>NUCLEOTIDE SEQUENCE [LARGE SCALE GENOMIC DNA]</scope>
    <source>
        <strain evidence="2 3">DSM 102162</strain>
    </source>
</reference>
<gene>
    <name evidence="2" type="ORF">J2S49_000576</name>
</gene>
<organism evidence="2 3">
    <name type="scientific">Arcanobacterium wilhelmae</name>
    <dbReference type="NCBI Taxonomy" id="1803177"/>
    <lineage>
        <taxon>Bacteria</taxon>
        <taxon>Bacillati</taxon>
        <taxon>Actinomycetota</taxon>
        <taxon>Actinomycetes</taxon>
        <taxon>Actinomycetales</taxon>
        <taxon>Actinomycetaceae</taxon>
        <taxon>Arcanobacterium</taxon>
    </lineage>
</organism>
<keyword evidence="1" id="KW-0472">Membrane</keyword>
<dbReference type="InterPro" id="IPR019675">
    <property type="entry name" value="DUF2550"/>
</dbReference>
<proteinExistence type="predicted"/>
<keyword evidence="1" id="KW-1133">Transmembrane helix</keyword>